<dbReference type="SUPFAM" id="SSF46785">
    <property type="entry name" value="Winged helix' DNA-binding domain"/>
    <property type="match status" value="1"/>
</dbReference>
<proteinExistence type="predicted"/>
<dbReference type="InterPro" id="IPR036388">
    <property type="entry name" value="WH-like_DNA-bd_sf"/>
</dbReference>
<dbReference type="Gene3D" id="1.10.10.10">
    <property type="entry name" value="Winged helix-like DNA-binding domain superfamily/Winged helix DNA-binding domain"/>
    <property type="match status" value="1"/>
</dbReference>
<dbReference type="GeneID" id="37876839"/>
<accession>A0A343TGD1</accession>
<dbReference type="InterPro" id="IPR036390">
    <property type="entry name" value="WH_DNA-bd_sf"/>
</dbReference>
<reference evidence="3" key="1">
    <citation type="submission" date="2017-11" db="EMBL/GenBank/DDBJ databases">
        <title>Phenotypic and genomic properties of facultatively anaerobic sulfur-reducing natronoarchaea from hypersaline soda lakes.</title>
        <authorList>
            <person name="Sorokin D.Y."/>
            <person name="Kublanov I.V."/>
            <person name="Roman P."/>
            <person name="Sinninghe Damste J.S."/>
            <person name="Golyshin P.N."/>
            <person name="Rojo D."/>
            <person name="Ciordia S."/>
            <person name="Mena M.D.C."/>
            <person name="Ferrer M."/>
            <person name="Messina E."/>
            <person name="Smedile F."/>
            <person name="La Spada G."/>
            <person name="La Cono V."/>
            <person name="Yakimov M.M."/>
        </authorList>
    </citation>
    <scope>NUCLEOTIDE SEQUENCE [LARGE SCALE GENOMIC DNA]</scope>
    <source>
        <strain evidence="3">AArc-Sl</strain>
    </source>
</reference>
<protein>
    <recommendedName>
        <fullName evidence="1">DUF7344 domain-containing protein</fullName>
    </recommendedName>
</protein>
<evidence type="ECO:0000259" key="1">
    <source>
        <dbReference type="Pfam" id="PF24035"/>
    </source>
</evidence>
<name>A0A343TGD1_9EURY</name>
<dbReference type="EMBL" id="CP025066">
    <property type="protein sequence ID" value="AUX08153.1"/>
    <property type="molecule type" value="Genomic_DNA"/>
</dbReference>
<evidence type="ECO:0000313" key="2">
    <source>
        <dbReference type="EMBL" id="AUX08153.1"/>
    </source>
</evidence>
<sequence length="124" mass="14078">MTHNEGGFTDLPDSVSDASESILFRSGMARKLDILSESHRRMILLLLKEGTIETQADVKVRSGDQKKEVERALIHTHLPKLDDAGYIEWDRETGEISKGPRFDEIEPLLELIESHSDELPPDWP</sequence>
<dbReference type="Pfam" id="PF24035">
    <property type="entry name" value="DUF7344"/>
    <property type="match status" value="1"/>
</dbReference>
<dbReference type="InterPro" id="IPR055768">
    <property type="entry name" value="DUF7344"/>
</dbReference>
<dbReference type="AlphaFoldDB" id="A0A343TGD1"/>
<dbReference type="KEGG" id="hdf:AArcSl_0502"/>
<feature type="domain" description="DUF7344" evidence="1">
    <location>
        <begin position="33"/>
        <end position="96"/>
    </location>
</feature>
<evidence type="ECO:0000313" key="3">
    <source>
        <dbReference type="Proteomes" id="UP000263012"/>
    </source>
</evidence>
<dbReference type="OrthoDB" id="247722at2157"/>
<dbReference type="RefSeq" id="WP_217563490.1">
    <property type="nucleotide sequence ID" value="NZ_CP025066.1"/>
</dbReference>
<organism evidence="2 3">
    <name type="scientific">Halalkaliarchaeum desulfuricum</name>
    <dbReference type="NCBI Taxonomy" id="2055893"/>
    <lineage>
        <taxon>Archaea</taxon>
        <taxon>Methanobacteriati</taxon>
        <taxon>Methanobacteriota</taxon>
        <taxon>Stenosarchaea group</taxon>
        <taxon>Halobacteria</taxon>
        <taxon>Halobacteriales</taxon>
        <taxon>Haloferacaceae</taxon>
        <taxon>Halalkaliarchaeum</taxon>
    </lineage>
</organism>
<dbReference type="Proteomes" id="UP000263012">
    <property type="component" value="Chromosome"/>
</dbReference>
<keyword evidence="3" id="KW-1185">Reference proteome</keyword>
<gene>
    <name evidence="2" type="ORF">AArcSl_0502</name>
</gene>